<dbReference type="InParanoid" id="A0A2K1JUS0"/>
<keyword evidence="4" id="KW-1185">Reference proteome</keyword>
<dbReference type="InterPro" id="IPR002489">
    <property type="entry name" value="Glu_synth_asu_C"/>
</dbReference>
<dbReference type="STRING" id="3218.A0A2K1JUS0"/>
<dbReference type="GO" id="GO:0016491">
    <property type="term" value="F:oxidoreductase activity"/>
    <property type="evidence" value="ECO:0007669"/>
    <property type="project" value="InterPro"/>
</dbReference>
<dbReference type="PANTHER" id="PTHR43100:SF1">
    <property type="entry name" value="GLUTAMATE SYNTHASE [NADPH] SMALL CHAIN"/>
    <property type="match status" value="1"/>
</dbReference>
<dbReference type="SUPFAM" id="SSF69336">
    <property type="entry name" value="Alpha subunit of glutamate synthase, C-terminal domain"/>
    <property type="match status" value="1"/>
</dbReference>
<dbReference type="Gramene" id="Pp3c11_14840V3.1">
    <property type="protein sequence ID" value="PAC:32957825.CDS.1"/>
    <property type="gene ID" value="Pp3c11_14840"/>
</dbReference>
<proteinExistence type="predicted"/>
<gene>
    <name evidence="2" type="ORF">PHYPA_015037</name>
</gene>
<dbReference type="EnsemblPlants" id="Pp3c11_14840V3.1">
    <property type="protein sequence ID" value="PAC:32957825.CDS.1"/>
    <property type="gene ID" value="Pp3c11_14840"/>
</dbReference>
<feature type="domain" description="Glutamate synthase alpha subunit C-terminal" evidence="1">
    <location>
        <begin position="11"/>
        <end position="118"/>
    </location>
</feature>
<evidence type="ECO:0000313" key="2">
    <source>
        <dbReference type="EMBL" id="PNR45266.1"/>
    </source>
</evidence>
<dbReference type="Pfam" id="PF01493">
    <property type="entry name" value="GXGXG"/>
    <property type="match status" value="1"/>
</dbReference>
<dbReference type="AlphaFoldDB" id="A0A2K1JUS0"/>
<dbReference type="PANTHER" id="PTHR43100">
    <property type="entry name" value="GLUTAMATE SYNTHASE [NADPH] SMALL CHAIN"/>
    <property type="match status" value="1"/>
</dbReference>
<dbReference type="InterPro" id="IPR051394">
    <property type="entry name" value="Glutamate_Synthase"/>
</dbReference>
<dbReference type="EMBL" id="ABEU02000011">
    <property type="protein sequence ID" value="PNR45266.1"/>
    <property type="molecule type" value="Genomic_DNA"/>
</dbReference>
<dbReference type="PaxDb" id="3218-PP1S11_293V6.1"/>
<accession>A0A2K1JUS0</accession>
<reference evidence="2 4" key="2">
    <citation type="journal article" date="2018" name="Plant J.">
        <title>The Physcomitrella patens chromosome-scale assembly reveals moss genome structure and evolution.</title>
        <authorList>
            <person name="Lang D."/>
            <person name="Ullrich K.K."/>
            <person name="Murat F."/>
            <person name="Fuchs J."/>
            <person name="Jenkins J."/>
            <person name="Haas F.B."/>
            <person name="Piednoel M."/>
            <person name="Gundlach H."/>
            <person name="Van Bel M."/>
            <person name="Meyberg R."/>
            <person name="Vives C."/>
            <person name="Morata J."/>
            <person name="Symeonidi A."/>
            <person name="Hiss M."/>
            <person name="Muchero W."/>
            <person name="Kamisugi Y."/>
            <person name="Saleh O."/>
            <person name="Blanc G."/>
            <person name="Decker E.L."/>
            <person name="van Gessel N."/>
            <person name="Grimwood J."/>
            <person name="Hayes R.D."/>
            <person name="Graham S.W."/>
            <person name="Gunter L.E."/>
            <person name="McDaniel S.F."/>
            <person name="Hoernstein S.N.W."/>
            <person name="Larsson A."/>
            <person name="Li F.W."/>
            <person name="Perroud P.F."/>
            <person name="Phillips J."/>
            <person name="Ranjan P."/>
            <person name="Rokshar D.S."/>
            <person name="Rothfels C.J."/>
            <person name="Schneider L."/>
            <person name="Shu S."/>
            <person name="Stevenson D.W."/>
            <person name="Thummler F."/>
            <person name="Tillich M."/>
            <person name="Villarreal Aguilar J.C."/>
            <person name="Widiez T."/>
            <person name="Wong G.K."/>
            <person name="Wymore A."/>
            <person name="Zhang Y."/>
            <person name="Zimmer A.D."/>
            <person name="Quatrano R.S."/>
            <person name="Mayer K.F.X."/>
            <person name="Goodstein D."/>
            <person name="Casacuberta J.M."/>
            <person name="Vandepoele K."/>
            <person name="Reski R."/>
            <person name="Cuming A.C."/>
            <person name="Tuskan G.A."/>
            <person name="Maumus F."/>
            <person name="Salse J."/>
            <person name="Schmutz J."/>
            <person name="Rensing S.A."/>
        </authorList>
    </citation>
    <scope>NUCLEOTIDE SEQUENCE [LARGE SCALE GENOMIC DNA]</scope>
    <source>
        <strain evidence="3 4">cv. Gransden 2004</strain>
    </source>
</reference>
<evidence type="ECO:0000313" key="4">
    <source>
        <dbReference type="Proteomes" id="UP000006727"/>
    </source>
</evidence>
<organism evidence="2">
    <name type="scientific">Physcomitrium patens</name>
    <name type="common">Spreading-leaved earth moss</name>
    <name type="synonym">Physcomitrella patens</name>
    <dbReference type="NCBI Taxonomy" id="3218"/>
    <lineage>
        <taxon>Eukaryota</taxon>
        <taxon>Viridiplantae</taxon>
        <taxon>Streptophyta</taxon>
        <taxon>Embryophyta</taxon>
        <taxon>Bryophyta</taxon>
        <taxon>Bryophytina</taxon>
        <taxon>Bryopsida</taxon>
        <taxon>Funariidae</taxon>
        <taxon>Funariales</taxon>
        <taxon>Funariaceae</taxon>
        <taxon>Physcomitrium</taxon>
    </lineage>
</organism>
<sequence>MRICKIIKLYKLGLSSYTIYMKLYRRIEQFLRAFICKKITVELKDDNNDYVGKELFGSKIIVFSPKSSTFDQKKNILIDNVAFYGAISKKTYFNCMVSKRFDIHNFGAKILVEEVGDYK</sequence>
<evidence type="ECO:0000259" key="1">
    <source>
        <dbReference type="Pfam" id="PF01493"/>
    </source>
</evidence>
<dbReference type="Proteomes" id="UP000006727">
    <property type="component" value="Chromosome 11"/>
</dbReference>
<reference evidence="3" key="3">
    <citation type="submission" date="2020-12" db="UniProtKB">
        <authorList>
            <consortium name="EnsemblPlants"/>
        </authorList>
    </citation>
    <scope>IDENTIFICATION</scope>
</reference>
<reference evidence="2 4" key="1">
    <citation type="journal article" date="2008" name="Science">
        <title>The Physcomitrella genome reveals evolutionary insights into the conquest of land by plants.</title>
        <authorList>
            <person name="Rensing S."/>
            <person name="Lang D."/>
            <person name="Zimmer A."/>
            <person name="Terry A."/>
            <person name="Salamov A."/>
            <person name="Shapiro H."/>
            <person name="Nishiyama T."/>
            <person name="Perroud P.-F."/>
            <person name="Lindquist E."/>
            <person name="Kamisugi Y."/>
            <person name="Tanahashi T."/>
            <person name="Sakakibara K."/>
            <person name="Fujita T."/>
            <person name="Oishi K."/>
            <person name="Shin-I T."/>
            <person name="Kuroki Y."/>
            <person name="Toyoda A."/>
            <person name="Suzuki Y."/>
            <person name="Hashimoto A."/>
            <person name="Yamaguchi K."/>
            <person name="Sugano A."/>
            <person name="Kohara Y."/>
            <person name="Fujiyama A."/>
            <person name="Anterola A."/>
            <person name="Aoki S."/>
            <person name="Ashton N."/>
            <person name="Barbazuk W.B."/>
            <person name="Barker E."/>
            <person name="Bennetzen J."/>
            <person name="Bezanilla M."/>
            <person name="Blankenship R."/>
            <person name="Cho S.H."/>
            <person name="Dutcher S."/>
            <person name="Estelle M."/>
            <person name="Fawcett J.A."/>
            <person name="Gundlach H."/>
            <person name="Hanada K."/>
            <person name="Heyl A."/>
            <person name="Hicks K.A."/>
            <person name="Hugh J."/>
            <person name="Lohr M."/>
            <person name="Mayer K."/>
            <person name="Melkozernov A."/>
            <person name="Murata T."/>
            <person name="Nelson D."/>
            <person name="Pils B."/>
            <person name="Prigge M."/>
            <person name="Reiss B."/>
            <person name="Renner T."/>
            <person name="Rombauts S."/>
            <person name="Rushton P."/>
            <person name="Sanderfoot A."/>
            <person name="Schween G."/>
            <person name="Shiu S.-H."/>
            <person name="Stueber K."/>
            <person name="Theodoulou F.L."/>
            <person name="Tu H."/>
            <person name="Van de Peer Y."/>
            <person name="Verrier P.J."/>
            <person name="Waters E."/>
            <person name="Wood A."/>
            <person name="Yang L."/>
            <person name="Cove D."/>
            <person name="Cuming A."/>
            <person name="Hasebe M."/>
            <person name="Lucas S."/>
            <person name="Mishler D.B."/>
            <person name="Reski R."/>
            <person name="Grigoriev I."/>
            <person name="Quatrano R.S."/>
            <person name="Boore J.L."/>
        </authorList>
    </citation>
    <scope>NUCLEOTIDE SEQUENCE [LARGE SCALE GENOMIC DNA]</scope>
    <source>
        <strain evidence="3 4">cv. Gransden 2004</strain>
    </source>
</reference>
<name>A0A2K1JUS0_PHYPA</name>
<evidence type="ECO:0000313" key="3">
    <source>
        <dbReference type="EnsemblPlants" id="PAC:32957825.CDS.1"/>
    </source>
</evidence>
<dbReference type="InterPro" id="IPR036485">
    <property type="entry name" value="Glu_synth_asu_C_sf"/>
</dbReference>
<protein>
    <recommendedName>
        <fullName evidence="1">Glutamate synthase alpha subunit C-terminal domain-containing protein</fullName>
    </recommendedName>
</protein>
<dbReference type="Gene3D" id="2.160.20.60">
    <property type="entry name" value="Glutamate synthase, alpha subunit, C-terminal domain"/>
    <property type="match status" value="1"/>
</dbReference>